<dbReference type="STRING" id="104452.A0A0L7L7C7"/>
<keyword evidence="5" id="KW-0862">Zinc</keyword>
<dbReference type="Proteomes" id="UP000037510">
    <property type="component" value="Unassembled WGS sequence"/>
</dbReference>
<evidence type="ECO:0000256" key="7">
    <source>
        <dbReference type="PROSITE-ProRule" id="PRU00042"/>
    </source>
</evidence>
<dbReference type="InterPro" id="IPR013087">
    <property type="entry name" value="Znf_C2H2_type"/>
</dbReference>
<keyword evidence="2" id="KW-0479">Metal-binding</keyword>
<dbReference type="PANTHER" id="PTHR24394:SF29">
    <property type="entry name" value="MYONEURIN"/>
    <property type="match status" value="1"/>
</dbReference>
<dbReference type="FunFam" id="3.30.160.60:FF:000145">
    <property type="entry name" value="Zinc finger protein 574"/>
    <property type="match status" value="1"/>
</dbReference>
<evidence type="ECO:0000256" key="3">
    <source>
        <dbReference type="ARBA" id="ARBA00022737"/>
    </source>
</evidence>
<feature type="domain" description="C2H2-type" evidence="8">
    <location>
        <begin position="24"/>
        <end position="58"/>
    </location>
</feature>
<dbReference type="AlphaFoldDB" id="A0A0L7L7C7"/>
<dbReference type="GO" id="GO:0000981">
    <property type="term" value="F:DNA-binding transcription factor activity, RNA polymerase II-specific"/>
    <property type="evidence" value="ECO:0007669"/>
    <property type="project" value="TreeGrafter"/>
</dbReference>
<evidence type="ECO:0000313" key="9">
    <source>
        <dbReference type="EMBL" id="KOB71407.1"/>
    </source>
</evidence>
<evidence type="ECO:0000259" key="8">
    <source>
        <dbReference type="PROSITE" id="PS50157"/>
    </source>
</evidence>
<dbReference type="SMART" id="SM00355">
    <property type="entry name" value="ZnF_C2H2"/>
    <property type="match status" value="3"/>
</dbReference>
<dbReference type="Pfam" id="PF00096">
    <property type="entry name" value="zf-C2H2"/>
    <property type="match status" value="2"/>
</dbReference>
<gene>
    <name evidence="9" type="ORF">OBRU01_07972</name>
</gene>
<dbReference type="Gene3D" id="3.30.160.60">
    <property type="entry name" value="Classic Zinc Finger"/>
    <property type="match status" value="2"/>
</dbReference>
<sequence>MFGSSAQLGRHMKSHEKIARGAQFHCAFCGKGYYDTFTLQVSTVLRHVHAAIHTNERPFTCDICNTAFQTNSSLKRHTRIVSTHERASLHVRNLQHGPSRATSATRPFTCDICNTAFQTNSSLKRHTRIVSTHERAALHVRHLQHGLPDQL</sequence>
<name>A0A0L7L7C7_OPEBR</name>
<protein>
    <recommendedName>
        <fullName evidence="8">C2H2-type domain-containing protein</fullName>
    </recommendedName>
</protein>
<evidence type="ECO:0000256" key="2">
    <source>
        <dbReference type="ARBA" id="ARBA00022723"/>
    </source>
</evidence>
<comment type="caution">
    <text evidence="9">The sequence shown here is derived from an EMBL/GenBank/DDBJ whole genome shotgun (WGS) entry which is preliminary data.</text>
</comment>
<dbReference type="GO" id="GO:0005634">
    <property type="term" value="C:nucleus"/>
    <property type="evidence" value="ECO:0007669"/>
    <property type="project" value="UniProtKB-SubCell"/>
</dbReference>
<feature type="domain" description="C2H2-type" evidence="8">
    <location>
        <begin position="59"/>
        <end position="87"/>
    </location>
</feature>
<keyword evidence="6" id="KW-0539">Nucleus</keyword>
<evidence type="ECO:0000256" key="5">
    <source>
        <dbReference type="ARBA" id="ARBA00022833"/>
    </source>
</evidence>
<keyword evidence="4 7" id="KW-0863">Zinc-finger</keyword>
<evidence type="ECO:0000256" key="1">
    <source>
        <dbReference type="ARBA" id="ARBA00004123"/>
    </source>
</evidence>
<organism evidence="9 10">
    <name type="scientific">Operophtera brumata</name>
    <name type="common">Winter moth</name>
    <name type="synonym">Phalaena brumata</name>
    <dbReference type="NCBI Taxonomy" id="104452"/>
    <lineage>
        <taxon>Eukaryota</taxon>
        <taxon>Metazoa</taxon>
        <taxon>Ecdysozoa</taxon>
        <taxon>Arthropoda</taxon>
        <taxon>Hexapoda</taxon>
        <taxon>Insecta</taxon>
        <taxon>Pterygota</taxon>
        <taxon>Neoptera</taxon>
        <taxon>Endopterygota</taxon>
        <taxon>Lepidoptera</taxon>
        <taxon>Glossata</taxon>
        <taxon>Ditrysia</taxon>
        <taxon>Geometroidea</taxon>
        <taxon>Geometridae</taxon>
        <taxon>Larentiinae</taxon>
        <taxon>Operophtera</taxon>
    </lineage>
</organism>
<evidence type="ECO:0000256" key="6">
    <source>
        <dbReference type="ARBA" id="ARBA00023242"/>
    </source>
</evidence>
<comment type="subcellular location">
    <subcellularLocation>
        <location evidence="1">Nucleus</location>
    </subcellularLocation>
</comment>
<evidence type="ECO:0000313" key="10">
    <source>
        <dbReference type="Proteomes" id="UP000037510"/>
    </source>
</evidence>
<accession>A0A0L7L7C7</accession>
<feature type="domain" description="C2H2-type" evidence="8">
    <location>
        <begin position="108"/>
        <end position="136"/>
    </location>
</feature>
<proteinExistence type="predicted"/>
<dbReference type="SUPFAM" id="SSF57667">
    <property type="entry name" value="beta-beta-alpha zinc fingers"/>
    <property type="match status" value="2"/>
</dbReference>
<dbReference type="PROSITE" id="PS50157">
    <property type="entry name" value="ZINC_FINGER_C2H2_2"/>
    <property type="match status" value="3"/>
</dbReference>
<dbReference type="PANTHER" id="PTHR24394">
    <property type="entry name" value="ZINC FINGER PROTEIN"/>
    <property type="match status" value="1"/>
</dbReference>
<dbReference type="GO" id="GO:0008270">
    <property type="term" value="F:zinc ion binding"/>
    <property type="evidence" value="ECO:0007669"/>
    <property type="project" value="UniProtKB-KW"/>
</dbReference>
<dbReference type="InterPro" id="IPR036236">
    <property type="entry name" value="Znf_C2H2_sf"/>
</dbReference>
<dbReference type="EMBL" id="JTDY01002446">
    <property type="protein sequence ID" value="KOB71407.1"/>
    <property type="molecule type" value="Genomic_DNA"/>
</dbReference>
<dbReference type="FunFam" id="3.30.160.60:FF:000624">
    <property type="entry name" value="zinc finger protein 697"/>
    <property type="match status" value="1"/>
</dbReference>
<keyword evidence="10" id="KW-1185">Reference proteome</keyword>
<keyword evidence="3" id="KW-0677">Repeat</keyword>
<evidence type="ECO:0000256" key="4">
    <source>
        <dbReference type="ARBA" id="ARBA00022771"/>
    </source>
</evidence>
<reference evidence="9 10" key="1">
    <citation type="journal article" date="2015" name="Genome Biol. Evol.">
        <title>The genome of winter moth (Operophtera brumata) provides a genomic perspective on sexual dimorphism and phenology.</title>
        <authorList>
            <person name="Derks M.F."/>
            <person name="Smit S."/>
            <person name="Salis L."/>
            <person name="Schijlen E."/>
            <person name="Bossers A."/>
            <person name="Mateman C."/>
            <person name="Pijl A.S."/>
            <person name="de Ridder D."/>
            <person name="Groenen M.A."/>
            <person name="Visser M.E."/>
            <person name="Megens H.J."/>
        </authorList>
    </citation>
    <scope>NUCLEOTIDE SEQUENCE [LARGE SCALE GENOMIC DNA]</scope>
    <source>
        <strain evidence="9">WM2013NL</strain>
        <tissue evidence="9">Head and thorax</tissue>
    </source>
</reference>